<sequence>MEKKKNKYNVSDLSKMFDIHPNTVRLYEKLGFIWQAQRNKNNYRVFNKLHVMQIKVCRSIFGYPFTNRRIRNSGNEILWAIAKKQWDTAKQYTHSYIKIID</sequence>
<evidence type="ECO:0000259" key="1">
    <source>
        <dbReference type="PROSITE" id="PS50937"/>
    </source>
</evidence>
<dbReference type="InterPro" id="IPR000551">
    <property type="entry name" value="MerR-type_HTH_dom"/>
</dbReference>
<dbReference type="Gene3D" id="1.10.1660.10">
    <property type="match status" value="1"/>
</dbReference>
<dbReference type="PROSITE" id="PS50937">
    <property type="entry name" value="HTH_MERR_2"/>
    <property type="match status" value="1"/>
</dbReference>
<feature type="domain" description="HTH merR-type" evidence="1">
    <location>
        <begin position="7"/>
        <end position="48"/>
    </location>
</feature>
<dbReference type="Pfam" id="PF00376">
    <property type="entry name" value="MerR"/>
    <property type="match status" value="1"/>
</dbReference>
<protein>
    <submittedName>
        <fullName evidence="2">Predicted transcriptional regulators</fullName>
    </submittedName>
</protein>
<dbReference type="EMBL" id="FUZT01000011">
    <property type="protein sequence ID" value="SKC84603.1"/>
    <property type="molecule type" value="Genomic_DNA"/>
</dbReference>
<keyword evidence="3" id="KW-1185">Reference proteome</keyword>
<organism evidence="2 3">
    <name type="scientific">Maledivibacter halophilus</name>
    <dbReference type="NCBI Taxonomy" id="36842"/>
    <lineage>
        <taxon>Bacteria</taxon>
        <taxon>Bacillati</taxon>
        <taxon>Bacillota</taxon>
        <taxon>Clostridia</taxon>
        <taxon>Peptostreptococcales</taxon>
        <taxon>Caminicellaceae</taxon>
        <taxon>Maledivibacter</taxon>
    </lineage>
</organism>
<evidence type="ECO:0000313" key="3">
    <source>
        <dbReference type="Proteomes" id="UP000190285"/>
    </source>
</evidence>
<dbReference type="STRING" id="36842.SAMN02194393_04182"/>
<dbReference type="Proteomes" id="UP000190285">
    <property type="component" value="Unassembled WGS sequence"/>
</dbReference>
<gene>
    <name evidence="2" type="ORF">SAMN02194393_04182</name>
</gene>
<dbReference type="AlphaFoldDB" id="A0A1T5M928"/>
<dbReference type="RefSeq" id="WP_244282172.1">
    <property type="nucleotide sequence ID" value="NZ_FUZT01000011.1"/>
</dbReference>
<dbReference type="GO" id="GO:0003677">
    <property type="term" value="F:DNA binding"/>
    <property type="evidence" value="ECO:0007669"/>
    <property type="project" value="InterPro"/>
</dbReference>
<dbReference type="InterPro" id="IPR009061">
    <property type="entry name" value="DNA-bd_dom_put_sf"/>
</dbReference>
<name>A0A1T5M928_9FIRM</name>
<dbReference type="SUPFAM" id="SSF46955">
    <property type="entry name" value="Putative DNA-binding domain"/>
    <property type="match status" value="1"/>
</dbReference>
<reference evidence="2 3" key="1">
    <citation type="submission" date="2017-02" db="EMBL/GenBank/DDBJ databases">
        <authorList>
            <person name="Peterson S.W."/>
        </authorList>
    </citation>
    <scope>NUCLEOTIDE SEQUENCE [LARGE SCALE GENOMIC DNA]</scope>
    <source>
        <strain evidence="2 3">M1</strain>
    </source>
</reference>
<proteinExistence type="predicted"/>
<dbReference type="GO" id="GO:0006355">
    <property type="term" value="P:regulation of DNA-templated transcription"/>
    <property type="evidence" value="ECO:0007669"/>
    <property type="project" value="InterPro"/>
</dbReference>
<evidence type="ECO:0000313" key="2">
    <source>
        <dbReference type="EMBL" id="SKC84603.1"/>
    </source>
</evidence>
<accession>A0A1T5M928</accession>